<comment type="caution">
    <text evidence="2">The sequence shown here is derived from an EMBL/GenBank/DDBJ whole genome shotgun (WGS) entry which is preliminary data.</text>
</comment>
<organism evidence="2 3">
    <name type="scientific">Methylobacillus methanolivorans</name>
    <dbReference type="NCBI Taxonomy" id="1848927"/>
    <lineage>
        <taxon>Bacteria</taxon>
        <taxon>Pseudomonadati</taxon>
        <taxon>Pseudomonadota</taxon>
        <taxon>Betaproteobacteria</taxon>
        <taxon>Nitrosomonadales</taxon>
        <taxon>Methylophilaceae</taxon>
        <taxon>Methylobacillus</taxon>
    </lineage>
</organism>
<dbReference type="RefSeq" id="WP_400880972.1">
    <property type="nucleotide sequence ID" value="NZ_JBIWXY010000001.1"/>
</dbReference>
<evidence type="ECO:0000256" key="1">
    <source>
        <dbReference type="SAM" id="Phobius"/>
    </source>
</evidence>
<name>A0ABW8GKS9_9PROT</name>
<proteinExistence type="predicted"/>
<sequence length="250" mass="27712">MNNEKAGGIFATGKLIEAMRARGKKPAKRLGGLAIALSSIEREMVNKDSFRQTVDDIQAHDLELLRKLITPEVDKAGVPHQELITEQILMVLVGTLQMEARNDTSVSWTVAENAIEALLQNSKRSLFLRYVTPLMACLGLLGVTIMGYQLIFPPKLEPKELPVEPLAITSLDPQVPSPYVPSHFYTMRQDIAKLKCQYPQAAMLPEAQRSAFLQFINTGEIAITDLTNLQLALSKVHCTYPSLTGNLNKK</sequence>
<gene>
    <name evidence="2" type="ORF">ACIKP9_07020</name>
</gene>
<keyword evidence="1" id="KW-0812">Transmembrane</keyword>
<evidence type="ECO:0000313" key="3">
    <source>
        <dbReference type="Proteomes" id="UP001617669"/>
    </source>
</evidence>
<dbReference type="Proteomes" id="UP001617669">
    <property type="component" value="Unassembled WGS sequence"/>
</dbReference>
<evidence type="ECO:0000313" key="2">
    <source>
        <dbReference type="EMBL" id="MFJ5445978.1"/>
    </source>
</evidence>
<dbReference type="EMBL" id="JBIWXY010000001">
    <property type="protein sequence ID" value="MFJ5445978.1"/>
    <property type="molecule type" value="Genomic_DNA"/>
</dbReference>
<keyword evidence="1" id="KW-1133">Transmembrane helix</keyword>
<accession>A0ABW8GKS9</accession>
<protein>
    <submittedName>
        <fullName evidence="2">Uncharacterized protein</fullName>
    </submittedName>
</protein>
<reference evidence="2 3" key="1">
    <citation type="submission" date="2024-11" db="EMBL/GenBank/DDBJ databases">
        <authorList>
            <person name="Kaparullina E.N."/>
            <person name="Delegan Y.A."/>
            <person name="Doronina N.V."/>
        </authorList>
    </citation>
    <scope>NUCLEOTIDE SEQUENCE [LARGE SCALE GENOMIC DNA]</scope>
    <source>
        <strain evidence="2 3">7sh_L</strain>
    </source>
</reference>
<keyword evidence="1" id="KW-0472">Membrane</keyword>
<feature type="transmembrane region" description="Helical" evidence="1">
    <location>
        <begin position="127"/>
        <end position="151"/>
    </location>
</feature>
<keyword evidence="3" id="KW-1185">Reference proteome</keyword>